<dbReference type="InterPro" id="IPR026279">
    <property type="entry name" value="RseA"/>
</dbReference>
<dbReference type="InterPro" id="IPR036147">
    <property type="entry name" value="Anti-sigma_E_RseA_N_sf"/>
</dbReference>
<keyword evidence="12" id="KW-1185">Reference proteome</keyword>
<evidence type="ECO:0000256" key="4">
    <source>
        <dbReference type="ARBA" id="ARBA00022692"/>
    </source>
</evidence>
<dbReference type="Pfam" id="PF03872">
    <property type="entry name" value="RseA_N"/>
    <property type="match status" value="1"/>
</dbReference>
<feature type="compositionally biased region" description="Low complexity" evidence="8">
    <location>
        <begin position="163"/>
        <end position="178"/>
    </location>
</feature>
<evidence type="ECO:0000256" key="6">
    <source>
        <dbReference type="ARBA" id="ARBA00023136"/>
    </source>
</evidence>
<keyword evidence="6 7" id="KW-0472">Membrane</keyword>
<feature type="compositionally biased region" description="Polar residues" evidence="8">
    <location>
        <begin position="195"/>
        <end position="206"/>
    </location>
</feature>
<feature type="domain" description="Anti sigma-E protein RseA N-terminal" evidence="9">
    <location>
        <begin position="16"/>
        <end position="94"/>
    </location>
</feature>
<proteinExistence type="inferred from homology"/>
<comment type="subcellular location">
    <subcellularLocation>
        <location evidence="7">Cell inner membrane</location>
    </subcellularLocation>
    <subcellularLocation>
        <location evidence="1">Cell membrane</location>
        <topology evidence="1">Single-pass membrane protein</topology>
    </subcellularLocation>
</comment>
<evidence type="ECO:0000256" key="7">
    <source>
        <dbReference type="PIRNR" id="PIRNR016938"/>
    </source>
</evidence>
<reference evidence="12" key="1">
    <citation type="journal article" date="2018" name="Front. Microbiol.">
        <title>Genome-Based Analysis Reveals the Taxonomy and Diversity of the Family Idiomarinaceae.</title>
        <authorList>
            <person name="Liu Y."/>
            <person name="Lai Q."/>
            <person name="Shao Z."/>
        </authorList>
    </citation>
    <scope>NUCLEOTIDE SEQUENCE [LARGE SCALE GENOMIC DNA]</scope>
    <source>
        <strain evidence="12">SN-14</strain>
    </source>
</reference>
<evidence type="ECO:0000313" key="12">
    <source>
        <dbReference type="Proteomes" id="UP000286680"/>
    </source>
</evidence>
<feature type="region of interest" description="Disordered" evidence="8">
    <location>
        <begin position="191"/>
        <end position="220"/>
    </location>
</feature>
<feature type="compositionally biased region" description="Polar residues" evidence="8">
    <location>
        <begin position="152"/>
        <end position="162"/>
    </location>
</feature>
<dbReference type="InterPro" id="IPR052383">
    <property type="entry name" value="Anti-sigma-E_RseA-like"/>
</dbReference>
<keyword evidence="7" id="KW-0997">Cell inner membrane</keyword>
<organism evidence="11 12">
    <name type="scientific">Idiomarina aquatica</name>
    <dbReference type="NCBI Taxonomy" id="1327752"/>
    <lineage>
        <taxon>Bacteria</taxon>
        <taxon>Pseudomonadati</taxon>
        <taxon>Pseudomonadota</taxon>
        <taxon>Gammaproteobacteria</taxon>
        <taxon>Alteromonadales</taxon>
        <taxon>Idiomarinaceae</taxon>
        <taxon>Idiomarina</taxon>
    </lineage>
</organism>
<gene>
    <name evidence="11" type="ORF">CWE23_01175</name>
</gene>
<dbReference type="CDD" id="cd16328">
    <property type="entry name" value="RseA_N"/>
    <property type="match status" value="1"/>
</dbReference>
<evidence type="ECO:0000256" key="5">
    <source>
        <dbReference type="ARBA" id="ARBA00022989"/>
    </source>
</evidence>
<dbReference type="EMBL" id="PIPS01000001">
    <property type="protein sequence ID" value="RUO44678.1"/>
    <property type="molecule type" value="Genomic_DNA"/>
</dbReference>
<evidence type="ECO:0000256" key="3">
    <source>
        <dbReference type="ARBA" id="ARBA00022475"/>
    </source>
</evidence>
<dbReference type="PIRSF" id="PIRSF016938">
    <property type="entry name" value="RseA"/>
    <property type="match status" value="1"/>
</dbReference>
<dbReference type="PANTHER" id="PTHR38104">
    <property type="match status" value="1"/>
</dbReference>
<dbReference type="SUPFAM" id="SSF89069">
    <property type="entry name" value="N-terminal, cytoplasmic domain of anti-sigmaE factor RseA"/>
    <property type="match status" value="1"/>
</dbReference>
<keyword evidence="3 7" id="KW-1003">Cell membrane</keyword>
<protein>
    <recommendedName>
        <fullName evidence="7">Anti-sigma-E factor RseA</fullName>
    </recommendedName>
    <alternativeName>
        <fullName evidence="7">Regulator of SigE</fullName>
    </alternativeName>
    <alternativeName>
        <fullName evidence="7">Sigma-E anti-sigma factor RseA</fullName>
    </alternativeName>
    <alternativeName>
        <fullName evidence="7">Sigma-E factor negative regulatory protein</fullName>
    </alternativeName>
</protein>
<dbReference type="RefSeq" id="WP_126819171.1">
    <property type="nucleotide sequence ID" value="NZ_PIPS01000001.1"/>
</dbReference>
<dbReference type="PANTHER" id="PTHR38104:SF1">
    <property type="entry name" value="ANTI-SIGMA-E FACTOR RSEA"/>
    <property type="match status" value="1"/>
</dbReference>
<dbReference type="AlphaFoldDB" id="A0AA94EF56"/>
<evidence type="ECO:0000256" key="8">
    <source>
        <dbReference type="SAM" id="MobiDB-lite"/>
    </source>
</evidence>
<evidence type="ECO:0000259" key="9">
    <source>
        <dbReference type="Pfam" id="PF03872"/>
    </source>
</evidence>
<evidence type="ECO:0000256" key="1">
    <source>
        <dbReference type="ARBA" id="ARBA00004162"/>
    </source>
</evidence>
<sequence>MSQDKLSKDELHAAKHEATSAYFDEEHADGGSIDAWLKDDETAQRWHRYSLISSSLKKDLSASVSVDISEKVRAAIEQEQAHSVVSISSSSRSPAARKAASKWFQPFAKVAVAAGVAAVAVMTVQTYQQPESVPAAQEPALMTNPLGGRQPVSYSPSMSASPVANQQQQDVQMRRQAQSYLIDHQQQILLLQTAPERSTTTPETEQSADKSAQKPSSQPQ</sequence>
<dbReference type="InterPro" id="IPR005572">
    <property type="entry name" value="Anti-sigma_E_RseA_N"/>
</dbReference>
<keyword evidence="5" id="KW-1133">Transmembrane helix</keyword>
<feature type="region of interest" description="Disordered" evidence="8">
    <location>
        <begin position="141"/>
        <end position="178"/>
    </location>
</feature>
<comment type="function">
    <text evidence="7">An anti-sigma factor for extracytoplasmic function (ECF) sigma factor sigma-E (RpoE). ECF sigma factors are held in an inactive form by an anti-sigma factor until released by regulated intramembrane proteolysis (RIP). RIP occurs when an extracytoplasmic signal triggers a concerted proteolytic cascade to transmit information and elicit cellular responses. The membrane-spanning regulatory substrate protein is first cut periplasmically (site-1 protease, S1P, DegS), then within the membrane itself (site-2 protease, S2P, RseP), while cytoplasmic proteases finish degrading the anti-sigma factor, liberating sigma-E.</text>
</comment>
<dbReference type="InterPro" id="IPR005573">
    <property type="entry name" value="Anti-sigma_E_RseA_C"/>
</dbReference>
<accession>A0AA94EF56</accession>
<dbReference type="Pfam" id="PF03873">
    <property type="entry name" value="RseA_C"/>
    <property type="match status" value="1"/>
</dbReference>
<evidence type="ECO:0000256" key="2">
    <source>
        <dbReference type="ARBA" id="ARBA00005837"/>
    </source>
</evidence>
<keyword evidence="4" id="KW-0812">Transmembrane</keyword>
<dbReference type="Gene3D" id="1.10.10.880">
    <property type="entry name" value="Anti sigma-E protein RseA, N-terminal domain"/>
    <property type="match status" value="1"/>
</dbReference>
<name>A0AA94EF56_9GAMM</name>
<dbReference type="GO" id="GO:0005886">
    <property type="term" value="C:plasma membrane"/>
    <property type="evidence" value="ECO:0007669"/>
    <property type="project" value="UniProtKB-SubCell"/>
</dbReference>
<feature type="domain" description="Anti sigma-E protein RseA C-terminal" evidence="10">
    <location>
        <begin position="137"/>
        <end position="187"/>
    </location>
</feature>
<dbReference type="GO" id="GO:0016989">
    <property type="term" value="F:sigma factor antagonist activity"/>
    <property type="evidence" value="ECO:0007669"/>
    <property type="project" value="InterPro"/>
</dbReference>
<comment type="similarity">
    <text evidence="2 7">Belongs to the RseA family.</text>
</comment>
<evidence type="ECO:0000313" key="11">
    <source>
        <dbReference type="EMBL" id="RUO44678.1"/>
    </source>
</evidence>
<comment type="caution">
    <text evidence="11">The sequence shown here is derived from an EMBL/GenBank/DDBJ whole genome shotgun (WGS) entry which is preliminary data.</text>
</comment>
<comment type="subunit">
    <text evidence="7">Interacts 1:1 with ECF RNA polymerase sigma-E (RpoE); this inhibits the interaction of sigma-E with the RNA polymerase catalytic core and leads to a decreased expression of sigma-E-regulated genes. Interacts with RseB.</text>
</comment>
<evidence type="ECO:0000259" key="10">
    <source>
        <dbReference type="Pfam" id="PF03873"/>
    </source>
</evidence>
<dbReference type="Proteomes" id="UP000286680">
    <property type="component" value="Unassembled WGS sequence"/>
</dbReference>